<reference evidence="7" key="1">
    <citation type="journal article" date="2006" name="Science">
        <title>Ancient noncoding elements conserved in the human genome.</title>
        <authorList>
            <person name="Venkatesh B."/>
            <person name="Kirkness E.F."/>
            <person name="Loh Y.H."/>
            <person name="Halpern A.L."/>
            <person name="Lee A.P."/>
            <person name="Johnson J."/>
            <person name="Dandona N."/>
            <person name="Viswanathan L.D."/>
            <person name="Tay A."/>
            <person name="Venter J.C."/>
            <person name="Strausberg R.L."/>
            <person name="Brenner S."/>
        </authorList>
    </citation>
    <scope>NUCLEOTIDE SEQUENCE [LARGE SCALE GENOMIC DNA]</scope>
</reference>
<reference evidence="7" key="2">
    <citation type="journal article" date="2007" name="PLoS Biol.">
        <title>Survey sequencing and comparative analysis of the elephant shark (Callorhinchus milii) genome.</title>
        <authorList>
            <person name="Venkatesh B."/>
            <person name="Kirkness E.F."/>
            <person name="Loh Y.H."/>
            <person name="Halpern A.L."/>
            <person name="Lee A.P."/>
            <person name="Johnson J."/>
            <person name="Dandona N."/>
            <person name="Viswanathan L.D."/>
            <person name="Tay A."/>
            <person name="Venter J.C."/>
            <person name="Strausberg R.L."/>
            <person name="Brenner S."/>
        </authorList>
    </citation>
    <scope>NUCLEOTIDE SEQUENCE [LARGE SCALE GENOMIC DNA]</scope>
</reference>
<feature type="compositionally biased region" description="Basic and acidic residues" evidence="4">
    <location>
        <begin position="53"/>
        <end position="64"/>
    </location>
</feature>
<dbReference type="PANTHER" id="PTHR28634:SF1">
    <property type="entry name" value="ZINC FINGER B-BOX DOMAIN-CONTAINING PROTEIN 1"/>
    <property type="match status" value="1"/>
</dbReference>
<keyword evidence="2" id="KW-0862">Zinc</keyword>
<dbReference type="InterPro" id="IPR037688">
    <property type="entry name" value="ZBBX"/>
</dbReference>
<keyword evidence="1 3" id="KW-0863">Zinc-finger</keyword>
<accession>A0A4W3JT03</accession>
<proteinExistence type="predicted"/>
<evidence type="ECO:0000256" key="1">
    <source>
        <dbReference type="ARBA" id="ARBA00022771"/>
    </source>
</evidence>
<reference evidence="7" key="3">
    <citation type="journal article" date="2014" name="Nature">
        <title>Elephant shark genome provides unique insights into gnathostome evolution.</title>
        <authorList>
            <consortium name="International Elephant Shark Genome Sequencing Consortium"/>
            <person name="Venkatesh B."/>
            <person name="Lee A.P."/>
            <person name="Ravi V."/>
            <person name="Maurya A.K."/>
            <person name="Lian M.M."/>
            <person name="Swann J.B."/>
            <person name="Ohta Y."/>
            <person name="Flajnik M.F."/>
            <person name="Sutoh Y."/>
            <person name="Kasahara M."/>
            <person name="Hoon S."/>
            <person name="Gangu V."/>
            <person name="Roy S.W."/>
            <person name="Irimia M."/>
            <person name="Korzh V."/>
            <person name="Kondrychyn I."/>
            <person name="Lim Z.W."/>
            <person name="Tay B.H."/>
            <person name="Tohari S."/>
            <person name="Kong K.W."/>
            <person name="Ho S."/>
            <person name="Lorente-Galdos B."/>
            <person name="Quilez J."/>
            <person name="Marques-Bonet T."/>
            <person name="Raney B.J."/>
            <person name="Ingham P.W."/>
            <person name="Tay A."/>
            <person name="Hillier L.W."/>
            <person name="Minx P."/>
            <person name="Boehm T."/>
            <person name="Wilson R.K."/>
            <person name="Brenner S."/>
            <person name="Warren W.C."/>
        </authorList>
    </citation>
    <scope>NUCLEOTIDE SEQUENCE [LARGE SCALE GENOMIC DNA]</scope>
</reference>
<evidence type="ECO:0000313" key="7">
    <source>
        <dbReference type="Proteomes" id="UP000314986"/>
    </source>
</evidence>
<dbReference type="GeneTree" id="ENSGT00960000186761"/>
<feature type="compositionally biased region" description="Low complexity" evidence="4">
    <location>
        <begin position="345"/>
        <end position="357"/>
    </location>
</feature>
<sequence>MNPNDFVVIPGNKSGSSVKLKARNLRELKLETVQLELDSGVMEERLQQLRQVMSREKKERERSGGQHWKSGQAGSLMNHPQVVLRNNEHVSQKITPGKTKIRMLKDTAEERPKRVVTSIPVYATEKPNNKGKTCGQCETRRPAMVCVECGEDYCSSCFAKFHQKGALKLHRYMPFKPEERTADMPSDFVNQFKKQIDSDGSAVKNVQVVKKRLPGNKSPSQMVTKRNAETVILENEADAPVKCGQSTDTDNADCGLLLNGCFDEEQSSESFQEVLNEWRQGRPDEEPKPIETYSVATEMSELQDDRVKKTIEIHFKEHSLSYLDKLLLKKHRRSPDSLLSRYKNSQPSLSSTTRSSPGGKIEYSDDDEDLILTAEQIEEHENFAALFKVVEPSKEVEKVPSCLSIVELNEPISGAMEETCNYLVDEPDFSDSENKERTNATLPDLQTPSQHQDCTEALSETSRNSVTSPVQASKETNLSPLTSTYTLRRETLLSSLHNTDEDLIE</sequence>
<evidence type="ECO:0000256" key="2">
    <source>
        <dbReference type="ARBA" id="ARBA00022833"/>
    </source>
</evidence>
<protein>
    <recommendedName>
        <fullName evidence="5">B box-type domain-containing protein</fullName>
    </recommendedName>
</protein>
<dbReference type="OMA" id="KHRRYTD"/>
<name>A0A4W3JT03_CALMI</name>
<reference evidence="6" key="4">
    <citation type="submission" date="2025-08" db="UniProtKB">
        <authorList>
            <consortium name="Ensembl"/>
        </authorList>
    </citation>
    <scope>IDENTIFICATION</scope>
</reference>
<evidence type="ECO:0000256" key="3">
    <source>
        <dbReference type="PROSITE-ProRule" id="PRU00024"/>
    </source>
</evidence>
<organism evidence="6 7">
    <name type="scientific">Callorhinchus milii</name>
    <name type="common">Ghost shark</name>
    <dbReference type="NCBI Taxonomy" id="7868"/>
    <lineage>
        <taxon>Eukaryota</taxon>
        <taxon>Metazoa</taxon>
        <taxon>Chordata</taxon>
        <taxon>Craniata</taxon>
        <taxon>Vertebrata</taxon>
        <taxon>Chondrichthyes</taxon>
        <taxon>Holocephali</taxon>
        <taxon>Chimaeriformes</taxon>
        <taxon>Callorhinchidae</taxon>
        <taxon>Callorhinchus</taxon>
    </lineage>
</organism>
<gene>
    <name evidence="6" type="primary">zbbx</name>
</gene>
<dbReference type="InParanoid" id="A0A4W3JT03"/>
<dbReference type="GO" id="GO:0008270">
    <property type="term" value="F:zinc ion binding"/>
    <property type="evidence" value="ECO:0007669"/>
    <property type="project" value="UniProtKB-KW"/>
</dbReference>
<keyword evidence="7" id="KW-1185">Reference proteome</keyword>
<feature type="region of interest" description="Disordered" evidence="4">
    <location>
        <begin position="337"/>
        <end position="364"/>
    </location>
</feature>
<dbReference type="PANTHER" id="PTHR28634">
    <property type="entry name" value="ZINC FINGER B-BOX DOMAIN-CONTAINING PROTEIN 1"/>
    <property type="match status" value="1"/>
</dbReference>
<evidence type="ECO:0000256" key="4">
    <source>
        <dbReference type="SAM" id="MobiDB-lite"/>
    </source>
</evidence>
<feature type="compositionally biased region" description="Polar residues" evidence="4">
    <location>
        <begin position="439"/>
        <end position="482"/>
    </location>
</feature>
<keyword evidence="1 3" id="KW-0479">Metal-binding</keyword>
<dbReference type="Gene3D" id="4.10.830.40">
    <property type="match status" value="1"/>
</dbReference>
<evidence type="ECO:0000313" key="6">
    <source>
        <dbReference type="Ensembl" id="ENSCMIP00000045892.1"/>
    </source>
</evidence>
<reference evidence="6" key="5">
    <citation type="submission" date="2025-09" db="UniProtKB">
        <authorList>
            <consortium name="Ensembl"/>
        </authorList>
    </citation>
    <scope>IDENTIFICATION</scope>
</reference>
<feature type="region of interest" description="Disordered" evidence="4">
    <location>
        <begin position="53"/>
        <end position="73"/>
    </location>
</feature>
<dbReference type="CDD" id="cd19818">
    <property type="entry name" value="Bbox1_ZBBX"/>
    <property type="match status" value="1"/>
</dbReference>
<dbReference type="Ensembl" id="ENSCMIT00000046547.1">
    <property type="protein sequence ID" value="ENSCMIP00000045892.1"/>
    <property type="gene ID" value="ENSCMIG00000018909.1"/>
</dbReference>
<feature type="domain" description="B box-type" evidence="5">
    <location>
        <begin position="129"/>
        <end position="175"/>
    </location>
</feature>
<dbReference type="PROSITE" id="PS50119">
    <property type="entry name" value="ZF_BBOX"/>
    <property type="match status" value="1"/>
</dbReference>
<dbReference type="Proteomes" id="UP000314986">
    <property type="component" value="Unassembled WGS sequence"/>
</dbReference>
<dbReference type="AlphaFoldDB" id="A0A4W3JT03"/>
<feature type="region of interest" description="Disordered" evidence="4">
    <location>
        <begin position="426"/>
        <end position="482"/>
    </location>
</feature>
<dbReference type="Pfam" id="PF22586">
    <property type="entry name" value="ANCHR-like_BBOX"/>
    <property type="match status" value="1"/>
</dbReference>
<evidence type="ECO:0000259" key="5">
    <source>
        <dbReference type="PROSITE" id="PS50119"/>
    </source>
</evidence>
<dbReference type="InterPro" id="IPR000315">
    <property type="entry name" value="Znf_B-box"/>
</dbReference>